<dbReference type="InterPro" id="IPR011827">
    <property type="entry name" value="LeuD_type2/HacB/DmdB"/>
</dbReference>
<dbReference type="PANTHER" id="PTHR43345">
    <property type="entry name" value="3-ISOPROPYLMALATE DEHYDRATASE SMALL SUBUNIT 2-RELATED-RELATED"/>
    <property type="match status" value="1"/>
</dbReference>
<dbReference type="InterPro" id="IPR015928">
    <property type="entry name" value="Aconitase/3IPM_dehydase_swvl"/>
</dbReference>
<name>A0AAU0UQR6_9FIRM</name>
<evidence type="ECO:0000313" key="3">
    <source>
        <dbReference type="EMBL" id="WRO22635.1"/>
    </source>
</evidence>
<dbReference type="Gene3D" id="3.20.19.10">
    <property type="entry name" value="Aconitase, domain 4"/>
    <property type="match status" value="1"/>
</dbReference>
<proteinExistence type="predicted"/>
<evidence type="ECO:0000313" key="4">
    <source>
        <dbReference type="Proteomes" id="UP001329915"/>
    </source>
</evidence>
<dbReference type="EMBL" id="CP121694">
    <property type="protein sequence ID" value="WRO22635.1"/>
    <property type="molecule type" value="Genomic_DNA"/>
</dbReference>
<dbReference type="RefSeq" id="WP_366922044.1">
    <property type="nucleotide sequence ID" value="NZ_CP121694.1"/>
</dbReference>
<keyword evidence="4" id="KW-1185">Reference proteome</keyword>
<dbReference type="InterPro" id="IPR050075">
    <property type="entry name" value="LeuD"/>
</dbReference>
<organism evidence="3 4">
    <name type="scientific">Metallumcola ferriviriculae</name>
    <dbReference type="NCBI Taxonomy" id="3039180"/>
    <lineage>
        <taxon>Bacteria</taxon>
        <taxon>Bacillati</taxon>
        <taxon>Bacillota</taxon>
        <taxon>Clostridia</taxon>
        <taxon>Neomoorellales</taxon>
        <taxon>Desulfitibacteraceae</taxon>
        <taxon>Metallumcola</taxon>
    </lineage>
</organism>
<dbReference type="PANTHER" id="PTHR43345:SF10">
    <property type="entry name" value="3-ISOPROPYLMALATE DEHYDRATASE SMALL SUBUNIT 1"/>
    <property type="match status" value="1"/>
</dbReference>
<accession>A0AAU0UQR6</accession>
<dbReference type="EC" id="4.2.1.33" evidence="3"/>
<evidence type="ECO:0000259" key="2">
    <source>
        <dbReference type="Pfam" id="PF00694"/>
    </source>
</evidence>
<dbReference type="InterPro" id="IPR000573">
    <property type="entry name" value="AconitaseA/IPMdHydase_ssu_swvl"/>
</dbReference>
<feature type="domain" description="Aconitase A/isopropylmalate dehydratase small subunit swivel" evidence="2">
    <location>
        <begin position="53"/>
        <end position="101"/>
    </location>
</feature>
<dbReference type="AlphaFoldDB" id="A0AAU0UQR6"/>
<gene>
    <name evidence="3" type="primary">leuD</name>
    <name evidence="3" type="ORF">MFMK1_002473</name>
</gene>
<dbReference type="SUPFAM" id="SSF52016">
    <property type="entry name" value="LeuD/IlvD-like"/>
    <property type="match status" value="1"/>
</dbReference>
<protein>
    <submittedName>
        <fullName evidence="3">3-isopropylmalate dehydratase small subunit</fullName>
        <ecNumber evidence="3">4.2.1.33</ecNumber>
    </submittedName>
</protein>
<dbReference type="KEGG" id="dbc:MFMK1_002473"/>
<sequence length="165" mass="18103">MKQFKGRVWKLGDNISTDLLMPAISMYGKVPREEIKGYCLKTTKPEFAREVKSGDIIIAGKNFGCGSSRPASRNLMELGVGSVVAESCSAIFFRNSIAMGFPIIISPGVTDIFNDGETAEVRIETGEVINITTGQRVNAEAYSEFLRQIIAYGGMVEMFRQDCSL</sequence>
<evidence type="ECO:0000256" key="1">
    <source>
        <dbReference type="ARBA" id="ARBA00023239"/>
    </source>
</evidence>
<dbReference type="Pfam" id="PF00694">
    <property type="entry name" value="Aconitase_C"/>
    <property type="match status" value="1"/>
</dbReference>
<dbReference type="NCBIfam" id="TIGR02087">
    <property type="entry name" value="LEUD_arch"/>
    <property type="match status" value="1"/>
</dbReference>
<keyword evidence="1 3" id="KW-0456">Lyase</keyword>
<dbReference type="GO" id="GO:0003861">
    <property type="term" value="F:3-isopropylmalate dehydratase activity"/>
    <property type="evidence" value="ECO:0007669"/>
    <property type="project" value="UniProtKB-EC"/>
</dbReference>
<dbReference type="Proteomes" id="UP001329915">
    <property type="component" value="Chromosome"/>
</dbReference>
<reference evidence="3 4" key="1">
    <citation type="submission" date="2023-04" db="EMBL/GenBank/DDBJ databases">
        <authorList>
            <person name="Hsu D."/>
        </authorList>
    </citation>
    <scope>NUCLEOTIDE SEQUENCE [LARGE SCALE GENOMIC DNA]</scope>
    <source>
        <strain evidence="3 4">MK1</strain>
    </source>
</reference>